<dbReference type="Gene3D" id="1.25.10.10">
    <property type="entry name" value="Leucine-rich Repeat Variant"/>
    <property type="match status" value="2"/>
</dbReference>
<evidence type="ECO:0000313" key="2">
    <source>
        <dbReference type="Proteomes" id="UP000187209"/>
    </source>
</evidence>
<name>A0A1R2AZN5_9CILI</name>
<dbReference type="InterPro" id="IPR011989">
    <property type="entry name" value="ARM-like"/>
</dbReference>
<protein>
    <submittedName>
        <fullName evidence="1">Uncharacterized protein</fullName>
    </submittedName>
</protein>
<dbReference type="InterPro" id="IPR016024">
    <property type="entry name" value="ARM-type_fold"/>
</dbReference>
<dbReference type="EMBL" id="MPUH01001135">
    <property type="protein sequence ID" value="OMJ70003.1"/>
    <property type="molecule type" value="Genomic_DNA"/>
</dbReference>
<comment type="caution">
    <text evidence="1">The sequence shown here is derived from an EMBL/GenBank/DDBJ whole genome shotgun (WGS) entry which is preliminary data.</text>
</comment>
<accession>A0A1R2AZN5</accession>
<dbReference type="Proteomes" id="UP000187209">
    <property type="component" value="Unassembled WGS sequence"/>
</dbReference>
<keyword evidence="2" id="KW-1185">Reference proteome</keyword>
<dbReference type="SUPFAM" id="SSF48371">
    <property type="entry name" value="ARM repeat"/>
    <property type="match status" value="1"/>
</dbReference>
<gene>
    <name evidence="1" type="ORF">SteCoe_32132</name>
</gene>
<proteinExistence type="predicted"/>
<dbReference type="AlphaFoldDB" id="A0A1R2AZN5"/>
<evidence type="ECO:0000313" key="1">
    <source>
        <dbReference type="EMBL" id="OMJ70003.1"/>
    </source>
</evidence>
<sequence>MDALEKIIFSAASSNNITRHIAERALQSIIENQPIDVLNELTIRFPANELAFVIGNFIIKNYGVFEIISDENRSIILSWCFQGMQTYNSTTAGICLANILTKEVQKGNFYNFALLLDFTRNNEKSFCIGNLRTLGFVCEEIDFLPEEYSVIIYNLCMKCIEYKFDDRICLQTLTRSMKHFLGRIEPITIGYVLYEMINQCLFESLTAIYEYSYWFRENRFYIDCKALCDLLEIEDSLIINSVVEILKLSNEFNDKRVSHKLASLLMKEEYFDVCADYYTYVFMKEKTMETWKYLTSIYYSNTYIMIALIGCLSHDNSLVEENAGWIINFIFSPYQNIKEIALWSLSNTITPKLCGNNFLSLVLNFTDFIAPSQKNEIENMKIKVYSAWCLLKIIRNGLTQEQIVYIIEKFILISGDQETIFAIWAVICELIQMSEHQYLCKNLIFTLTNLLLKEPCSSKVTCILEALCEILSITHYIHSEKMCDKIVYFIIKCSFSKEIGLTIKILSEIQKFSFEKYLNVCLSYLEKNIEHYYAKEVFENLFIQFPVCYVLKGTSKKV</sequence>
<reference evidence="1 2" key="1">
    <citation type="submission" date="2016-11" db="EMBL/GenBank/DDBJ databases">
        <title>The macronuclear genome of Stentor coeruleus: a giant cell with tiny introns.</title>
        <authorList>
            <person name="Slabodnick M."/>
            <person name="Ruby J.G."/>
            <person name="Reiff S.B."/>
            <person name="Swart E.C."/>
            <person name="Gosai S."/>
            <person name="Prabakaran S."/>
            <person name="Witkowska E."/>
            <person name="Larue G.E."/>
            <person name="Fisher S."/>
            <person name="Freeman R.M."/>
            <person name="Gunawardena J."/>
            <person name="Chu W."/>
            <person name="Stover N.A."/>
            <person name="Gregory B.D."/>
            <person name="Nowacki M."/>
            <person name="Derisi J."/>
            <person name="Roy S.W."/>
            <person name="Marshall W.F."/>
            <person name="Sood P."/>
        </authorList>
    </citation>
    <scope>NUCLEOTIDE SEQUENCE [LARGE SCALE GENOMIC DNA]</scope>
    <source>
        <strain evidence="1">WM001</strain>
    </source>
</reference>
<organism evidence="1 2">
    <name type="scientific">Stentor coeruleus</name>
    <dbReference type="NCBI Taxonomy" id="5963"/>
    <lineage>
        <taxon>Eukaryota</taxon>
        <taxon>Sar</taxon>
        <taxon>Alveolata</taxon>
        <taxon>Ciliophora</taxon>
        <taxon>Postciliodesmatophora</taxon>
        <taxon>Heterotrichea</taxon>
        <taxon>Heterotrichida</taxon>
        <taxon>Stentoridae</taxon>
        <taxon>Stentor</taxon>
    </lineage>
</organism>